<protein>
    <recommendedName>
        <fullName evidence="1">HNH nuclease domain-containing protein</fullName>
    </recommendedName>
</protein>
<dbReference type="KEGG" id="mpe:MYPE9790"/>
<proteinExistence type="predicted"/>
<reference evidence="2 3" key="1">
    <citation type="journal article" date="2002" name="Nucleic Acids Res.">
        <title>The complete genomic sequence of Mycoplasma penetrans, an intracellular bacterial pathogen in humans.</title>
        <authorList>
            <person name="Sasaki Y."/>
            <person name="Ishikawa J."/>
            <person name="Yamashita A."/>
            <person name="Oshima K."/>
            <person name="Kenri T."/>
            <person name="Furuya K."/>
            <person name="Yoshino C."/>
            <person name="Horino A."/>
            <person name="Shiba T."/>
            <person name="Sasaki T."/>
            <person name="Hattori M."/>
        </authorList>
    </citation>
    <scope>NUCLEOTIDE SEQUENCE [LARGE SCALE GENOMIC DNA]</scope>
    <source>
        <strain evidence="2 3">HF-2</strain>
    </source>
</reference>
<dbReference type="Proteomes" id="UP000002522">
    <property type="component" value="Chromosome"/>
</dbReference>
<dbReference type="STRING" id="272633.gene:10732099"/>
<dbReference type="RefSeq" id="WP_011077793.1">
    <property type="nucleotide sequence ID" value="NC_004432.1"/>
</dbReference>
<evidence type="ECO:0000313" key="3">
    <source>
        <dbReference type="Proteomes" id="UP000002522"/>
    </source>
</evidence>
<organism evidence="2 3">
    <name type="scientific">Malacoplasma penetrans (strain HF-2)</name>
    <name type="common">Mycoplasma penetrans</name>
    <dbReference type="NCBI Taxonomy" id="272633"/>
    <lineage>
        <taxon>Bacteria</taxon>
        <taxon>Bacillati</taxon>
        <taxon>Mycoplasmatota</taxon>
        <taxon>Mycoplasmoidales</taxon>
        <taxon>Mycoplasmoidaceae</taxon>
        <taxon>Malacoplasma</taxon>
    </lineage>
</organism>
<evidence type="ECO:0000313" key="2">
    <source>
        <dbReference type="EMBL" id="BAC44765.1"/>
    </source>
</evidence>
<name>Q8EUF0_MALP2</name>
<dbReference type="HOGENOM" id="CLU_741510_0_0_14"/>
<dbReference type="AlphaFoldDB" id="Q8EUF0"/>
<dbReference type="InterPro" id="IPR003615">
    <property type="entry name" value="HNH_nuc"/>
</dbReference>
<keyword evidence="3" id="KW-1185">Reference proteome</keyword>
<dbReference type="EMBL" id="BA000026">
    <property type="protein sequence ID" value="BAC44765.1"/>
    <property type="molecule type" value="Genomic_DNA"/>
</dbReference>
<dbReference type="InParanoid" id="Q8EUF0"/>
<accession>Q8EUF0</accession>
<dbReference type="REBASE" id="16990">
    <property type="entry name" value="MpeORF9800P"/>
</dbReference>
<sequence length="368" mass="43696">MKERKYDYLHIIDGKIQHTPIAHMCENERDKTFCIKTLIEDLGIDNYDDVSNNRKNLFRINFDNFYWNIFIEFTDGGGMHTGYNKKIKKVSIPFGNNVAFTAFINNFEKVLIVNIYIPLKTNLKKDLELDWENRVYAIIDPRQVYSSKVVKNEKMNPTSRWINLEDVLEANNNKKIEYIENKSKNVYIVSWVNIKSFFINKIKPLYKTMINENLYSELDELDIQNLQKEEERYSIFRKIFRDKLIAERGVKCEFKYCSVKLPELLIASHIEPVYSIVQDDKIDLTKKIEKISDSNNGFLLCRNHDGLFDRCLITFDKHGFLKLSETIKNHQEDLNLKCDIQTIDIPNKTVIEYLKFHNKLFKRKNVPF</sequence>
<dbReference type="Pfam" id="PF13391">
    <property type="entry name" value="HNH_2"/>
    <property type="match status" value="1"/>
</dbReference>
<feature type="domain" description="HNH nuclease" evidence="1">
    <location>
        <begin position="257"/>
        <end position="316"/>
    </location>
</feature>
<dbReference type="eggNOG" id="ENOG5031ZB5">
    <property type="taxonomic scope" value="Bacteria"/>
</dbReference>
<gene>
    <name evidence="2" type="ordered locus">MYPE9790</name>
</gene>
<evidence type="ECO:0000259" key="1">
    <source>
        <dbReference type="Pfam" id="PF13391"/>
    </source>
</evidence>